<evidence type="ECO:0000313" key="2">
    <source>
        <dbReference type="Proteomes" id="UP000004835"/>
    </source>
</evidence>
<organism evidence="1 2">
    <name type="scientific">Enterococcus casseliflavus ATCC 12755</name>
    <dbReference type="NCBI Taxonomy" id="888066"/>
    <lineage>
        <taxon>Bacteria</taxon>
        <taxon>Bacillati</taxon>
        <taxon>Bacillota</taxon>
        <taxon>Bacilli</taxon>
        <taxon>Lactobacillales</taxon>
        <taxon>Enterococcaceae</taxon>
        <taxon>Enterococcus</taxon>
    </lineage>
</organism>
<protein>
    <submittedName>
        <fullName evidence="1">Uncharacterized protein</fullName>
    </submittedName>
</protein>
<accession>F0ELL4</accession>
<gene>
    <name evidence="1" type="ORF">HMPREF9087_2306</name>
</gene>
<dbReference type="HOGENOM" id="CLU_3269623_0_0_9"/>
<proteinExistence type="predicted"/>
<name>F0ELL4_ENTCA</name>
<comment type="caution">
    <text evidence="1">The sequence shown here is derived from an EMBL/GenBank/DDBJ whole genome shotgun (WGS) entry which is preliminary data.</text>
</comment>
<evidence type="ECO:0000313" key="1">
    <source>
        <dbReference type="EMBL" id="EGC69091.1"/>
    </source>
</evidence>
<dbReference type="Proteomes" id="UP000004835">
    <property type="component" value="Unassembled WGS sequence"/>
</dbReference>
<sequence length="41" mass="5069">MLFKCFYKFFFINKRTKEKSLLKNDGFNKLLKVGYDNFLIR</sequence>
<dbReference type="AlphaFoldDB" id="F0ELL4"/>
<reference evidence="1 2" key="1">
    <citation type="submission" date="2011-01" db="EMBL/GenBank/DDBJ databases">
        <authorList>
            <person name="Muzny D."/>
            <person name="Qin X."/>
            <person name="Deng J."/>
            <person name="Jiang H."/>
            <person name="Liu Y."/>
            <person name="Qu J."/>
            <person name="Song X.-Z."/>
            <person name="Zhang L."/>
            <person name="Thornton R."/>
            <person name="Coyle M."/>
            <person name="Francisco L."/>
            <person name="Jackson L."/>
            <person name="Javaid M."/>
            <person name="Korchina V."/>
            <person name="Kovar C."/>
            <person name="Mata R."/>
            <person name="Mathew T."/>
            <person name="Ngo R."/>
            <person name="Nguyen L."/>
            <person name="Nguyen N."/>
            <person name="Okwuonu G."/>
            <person name="Ongeri F."/>
            <person name="Pham C."/>
            <person name="Simmons D."/>
            <person name="Wilczek-Boney K."/>
            <person name="Hale W."/>
            <person name="Jakkamsetti A."/>
            <person name="Pham P."/>
            <person name="Ruth R."/>
            <person name="San Lucas F."/>
            <person name="Warren J."/>
            <person name="Zhang J."/>
            <person name="Zhao Z."/>
            <person name="Zhou C."/>
            <person name="Zhu D."/>
            <person name="Lee S."/>
            <person name="Bess C."/>
            <person name="Blankenburg K."/>
            <person name="Forbes L."/>
            <person name="Fu Q."/>
            <person name="Gubbala S."/>
            <person name="Hirani K."/>
            <person name="Jayaseelan J.C."/>
            <person name="Lara F."/>
            <person name="Munidasa M."/>
            <person name="Palculict T."/>
            <person name="Patil S."/>
            <person name="Pu L.-L."/>
            <person name="Saada N."/>
            <person name="Tang L."/>
            <person name="Weissenberger G."/>
            <person name="Zhu Y."/>
            <person name="Hemphill L."/>
            <person name="Shang Y."/>
            <person name="Youmans B."/>
            <person name="Ayvaz T."/>
            <person name="Ross M."/>
            <person name="Santibanez J."/>
            <person name="Aqrawi P."/>
            <person name="Gross S."/>
            <person name="Joshi V."/>
            <person name="Fowler G."/>
            <person name="Nazareth L."/>
            <person name="Reid J."/>
            <person name="Worley K."/>
            <person name="Petrosino J."/>
            <person name="Highlander S."/>
            <person name="Gibbs R."/>
        </authorList>
    </citation>
    <scope>NUCLEOTIDE SEQUENCE [LARGE SCALE GENOMIC DNA]</scope>
    <source>
        <strain evidence="1 2">ATCC 12755</strain>
    </source>
</reference>
<dbReference type="EMBL" id="AEWT01000020">
    <property type="protein sequence ID" value="EGC69091.1"/>
    <property type="molecule type" value="Genomic_DNA"/>
</dbReference>